<gene>
    <name evidence="8" type="ORF">VNO80_22037</name>
</gene>
<proteinExistence type="predicted"/>
<dbReference type="Proteomes" id="UP001374584">
    <property type="component" value="Unassembled WGS sequence"/>
</dbReference>
<reference evidence="8 9" key="1">
    <citation type="submission" date="2024-01" db="EMBL/GenBank/DDBJ databases">
        <title>The genomes of 5 underutilized Papilionoideae crops provide insights into root nodulation and disease resistanc.</title>
        <authorList>
            <person name="Jiang F."/>
        </authorList>
    </citation>
    <scope>NUCLEOTIDE SEQUENCE [LARGE SCALE GENOMIC DNA]</scope>
    <source>
        <strain evidence="8">JINMINGXINNONG_FW02</strain>
        <tissue evidence="8">Leaves</tissue>
    </source>
</reference>
<dbReference type="GO" id="GO:0009736">
    <property type="term" value="P:cytokinin-activated signaling pathway"/>
    <property type="evidence" value="ECO:0007669"/>
    <property type="project" value="InterPro"/>
</dbReference>
<dbReference type="InterPro" id="IPR011006">
    <property type="entry name" value="CheY-like_superfamily"/>
</dbReference>
<keyword evidence="4" id="KW-0804">Transcription</keyword>
<organism evidence="8 9">
    <name type="scientific">Phaseolus coccineus</name>
    <name type="common">Scarlet runner bean</name>
    <name type="synonym">Phaseolus multiflorus</name>
    <dbReference type="NCBI Taxonomy" id="3886"/>
    <lineage>
        <taxon>Eukaryota</taxon>
        <taxon>Viridiplantae</taxon>
        <taxon>Streptophyta</taxon>
        <taxon>Embryophyta</taxon>
        <taxon>Tracheophyta</taxon>
        <taxon>Spermatophyta</taxon>
        <taxon>Magnoliopsida</taxon>
        <taxon>eudicotyledons</taxon>
        <taxon>Gunneridae</taxon>
        <taxon>Pentapetalae</taxon>
        <taxon>rosids</taxon>
        <taxon>fabids</taxon>
        <taxon>Fabales</taxon>
        <taxon>Fabaceae</taxon>
        <taxon>Papilionoideae</taxon>
        <taxon>50 kb inversion clade</taxon>
        <taxon>NPAAA clade</taxon>
        <taxon>indigoferoid/millettioid clade</taxon>
        <taxon>Phaseoleae</taxon>
        <taxon>Phaseolus</taxon>
    </lineage>
</organism>
<evidence type="ECO:0000256" key="4">
    <source>
        <dbReference type="ARBA" id="ARBA00023163"/>
    </source>
</evidence>
<protein>
    <recommendedName>
        <fullName evidence="7">Response regulatory domain-containing protein</fullName>
    </recommendedName>
</protein>
<dbReference type="NCBIfam" id="TIGR01557">
    <property type="entry name" value="myb_SHAQKYF"/>
    <property type="match status" value="1"/>
</dbReference>
<dbReference type="SMART" id="SM00448">
    <property type="entry name" value="REC"/>
    <property type="match status" value="1"/>
</dbReference>
<dbReference type="PROSITE" id="PS50110">
    <property type="entry name" value="RESPONSE_REGULATORY"/>
    <property type="match status" value="1"/>
</dbReference>
<accession>A0AAN9M3E4</accession>
<sequence>MTRIFSEEKVFCQFPLNLRILVIDIDPLVLEFIKKTCNECCYQVMTCTESLHVADICRDRKVSFNLVLMEVHMPNMDGYEFLLSQKMDVPVIMMSFDDDKKSVMKAIKLGACDYWIKPLHEDRIKNMWTHVVRKSMSGNKMQKEIIGNLEDDDKKKMISSDDSTFVFSSTVEISREVHNVGESKNCGKKKSRIVWTSELHRKFVEVVDQIGLASLVPKGEHQSFLDMQLDNHFHAEQALVLAHGYPFTTYPNTIIPQNFPHSIGTLDDASTHGLWSSYNTVFAGNQAMLQSNNDIL</sequence>
<evidence type="ECO:0000313" key="9">
    <source>
        <dbReference type="Proteomes" id="UP001374584"/>
    </source>
</evidence>
<dbReference type="PANTHER" id="PTHR43874:SF206">
    <property type="entry name" value="RESPONSE REGULATOR RECEIVER DOMAIN PROTEIN"/>
    <property type="match status" value="1"/>
</dbReference>
<dbReference type="Gene3D" id="3.40.50.2300">
    <property type="match status" value="1"/>
</dbReference>
<evidence type="ECO:0000256" key="5">
    <source>
        <dbReference type="ARBA" id="ARBA00023242"/>
    </source>
</evidence>
<dbReference type="GO" id="GO:0003677">
    <property type="term" value="F:DNA binding"/>
    <property type="evidence" value="ECO:0007669"/>
    <property type="project" value="InterPro"/>
</dbReference>
<name>A0AAN9M3E4_PHACN</name>
<dbReference type="SUPFAM" id="SSF52172">
    <property type="entry name" value="CheY-like"/>
    <property type="match status" value="1"/>
</dbReference>
<dbReference type="InterPro" id="IPR001789">
    <property type="entry name" value="Sig_transdc_resp-reg_receiver"/>
</dbReference>
<comment type="subcellular location">
    <subcellularLocation>
        <location evidence="1">Nucleus</location>
    </subcellularLocation>
</comment>
<keyword evidence="5" id="KW-0539">Nucleus</keyword>
<evidence type="ECO:0000256" key="2">
    <source>
        <dbReference type="ARBA" id="ARBA00023012"/>
    </source>
</evidence>
<evidence type="ECO:0000259" key="7">
    <source>
        <dbReference type="PROSITE" id="PS50110"/>
    </source>
</evidence>
<evidence type="ECO:0000256" key="6">
    <source>
        <dbReference type="PROSITE-ProRule" id="PRU00169"/>
    </source>
</evidence>
<dbReference type="PANTHER" id="PTHR43874">
    <property type="entry name" value="TWO-COMPONENT RESPONSE REGULATOR"/>
    <property type="match status" value="1"/>
</dbReference>
<evidence type="ECO:0000313" key="8">
    <source>
        <dbReference type="EMBL" id="KAK7347505.1"/>
    </source>
</evidence>
<dbReference type="CDD" id="cd17584">
    <property type="entry name" value="REC_typeB_ARR-like"/>
    <property type="match status" value="1"/>
</dbReference>
<dbReference type="GO" id="GO:0000160">
    <property type="term" value="P:phosphorelay signal transduction system"/>
    <property type="evidence" value="ECO:0007669"/>
    <property type="project" value="UniProtKB-KW"/>
</dbReference>
<evidence type="ECO:0000256" key="1">
    <source>
        <dbReference type="ARBA" id="ARBA00004123"/>
    </source>
</evidence>
<comment type="caution">
    <text evidence="6">Lacks conserved residue(s) required for the propagation of feature annotation.</text>
</comment>
<dbReference type="GO" id="GO:0005634">
    <property type="term" value="C:nucleus"/>
    <property type="evidence" value="ECO:0007669"/>
    <property type="project" value="UniProtKB-SubCell"/>
</dbReference>
<dbReference type="AlphaFoldDB" id="A0AAN9M3E4"/>
<evidence type="ECO:0000256" key="3">
    <source>
        <dbReference type="ARBA" id="ARBA00023015"/>
    </source>
</evidence>
<dbReference type="EMBL" id="JAYMYR010000008">
    <property type="protein sequence ID" value="KAK7347505.1"/>
    <property type="molecule type" value="Genomic_DNA"/>
</dbReference>
<dbReference type="InterPro" id="IPR006447">
    <property type="entry name" value="Myb_dom_plants"/>
</dbReference>
<dbReference type="Gene3D" id="1.10.10.60">
    <property type="entry name" value="Homeodomain-like"/>
    <property type="match status" value="1"/>
</dbReference>
<keyword evidence="9" id="KW-1185">Reference proteome</keyword>
<comment type="caution">
    <text evidence="8">The sequence shown here is derived from an EMBL/GenBank/DDBJ whole genome shotgun (WGS) entry which is preliminary data.</text>
</comment>
<feature type="domain" description="Response regulatory" evidence="7">
    <location>
        <begin position="19"/>
        <end position="132"/>
    </location>
</feature>
<dbReference type="InterPro" id="IPR045279">
    <property type="entry name" value="ARR-like"/>
</dbReference>
<dbReference type="Pfam" id="PF00072">
    <property type="entry name" value="Response_reg"/>
    <property type="match status" value="1"/>
</dbReference>
<keyword evidence="3" id="KW-0805">Transcription regulation</keyword>
<keyword evidence="2" id="KW-0902">Two-component regulatory system</keyword>